<reference evidence="1 2" key="1">
    <citation type="journal article" date="2024" name="Nat. Commun.">
        <title>Phylogenomics reveals the evolutionary origins of lichenization in chlorophyte algae.</title>
        <authorList>
            <person name="Puginier C."/>
            <person name="Libourel C."/>
            <person name="Otte J."/>
            <person name="Skaloud P."/>
            <person name="Haon M."/>
            <person name="Grisel S."/>
            <person name="Petersen M."/>
            <person name="Berrin J.G."/>
            <person name="Delaux P.M."/>
            <person name="Dal Grande F."/>
            <person name="Keller J."/>
        </authorList>
    </citation>
    <scope>NUCLEOTIDE SEQUENCE [LARGE SCALE GENOMIC DNA]</scope>
    <source>
        <strain evidence="1 2">SAG 2043</strain>
    </source>
</reference>
<organism evidence="1 2">
    <name type="scientific">[Myrmecia] bisecta</name>
    <dbReference type="NCBI Taxonomy" id="41462"/>
    <lineage>
        <taxon>Eukaryota</taxon>
        <taxon>Viridiplantae</taxon>
        <taxon>Chlorophyta</taxon>
        <taxon>core chlorophytes</taxon>
        <taxon>Trebouxiophyceae</taxon>
        <taxon>Trebouxiales</taxon>
        <taxon>Trebouxiaceae</taxon>
        <taxon>Myrmecia</taxon>
    </lineage>
</organism>
<proteinExistence type="predicted"/>
<evidence type="ECO:0000313" key="2">
    <source>
        <dbReference type="Proteomes" id="UP001489004"/>
    </source>
</evidence>
<keyword evidence="2" id="KW-1185">Reference proteome</keyword>
<dbReference type="Proteomes" id="UP001489004">
    <property type="component" value="Unassembled WGS sequence"/>
</dbReference>
<gene>
    <name evidence="1" type="ORF">WJX72_004507</name>
</gene>
<evidence type="ECO:0008006" key="3">
    <source>
        <dbReference type="Google" id="ProtNLM"/>
    </source>
</evidence>
<comment type="caution">
    <text evidence="1">The sequence shown here is derived from an EMBL/GenBank/DDBJ whole genome shotgun (WGS) entry which is preliminary data.</text>
</comment>
<sequence>MLKQLLMPCGPPGEPQAILIHPAILLGFSAEKVAIHLIGNRVPESAYMLAMGAGRHCATLRGNDWGDLSDFNITLDQIEWCLRTVALTLSKCFNEEWRSRLTKPDLKDHLVALIRLAPERPSTWWWVGRHYLVVDLRPSKAMQALSKGLELAEEQRGAGPKGGGQGVEGVAEKWRLVYQVKATSVGRAYLHSLIRDRRIPNSDQVPVEPFRMHIEQLRILQAEETLDVPTTMDGLSRECAGCAVDSQIAQLTAEVEAKSKELLRRAEAAKHINKARPNGTRQLRHFNSAQEALPWMQMGLLTYGEAAASTFAKAIRVLYLADGMPVVGPHLTDLLQVVRIFMPSCPPGTGQPILSHAVTIFALTVEKIVSHVASLGAPEAMYMLAVSTGKNCMQLLQISWGDFSDLGITLDQIDWCLRTVALTLCRGLTDDWKAKLGKPNDMDHAHALMKLAPERPSTWWWLGRHYLAVDVQLPRAVEYLSKGLKLADEKMDEVYGACLAWDLAHAIIMGGKGPTFSSSEVRELCRKAKAFEEGAERWRLVYVVKLTSIGRAFVQSLNKQKLIPNGDMVPVQQFRTLQGVTQAAGGPTAIQRMSRQCAGCSGQVVQTAGTCSRCRKKHHWKEHKKDCVPAES</sequence>
<accession>A0AAW1PAC5</accession>
<dbReference type="AlphaFoldDB" id="A0AAW1PAC5"/>
<evidence type="ECO:0000313" key="1">
    <source>
        <dbReference type="EMBL" id="KAK9806838.1"/>
    </source>
</evidence>
<name>A0AAW1PAC5_9CHLO</name>
<dbReference type="EMBL" id="JALJOR010000013">
    <property type="protein sequence ID" value="KAK9806838.1"/>
    <property type="molecule type" value="Genomic_DNA"/>
</dbReference>
<protein>
    <recommendedName>
        <fullName evidence="3">MYND-type domain-containing protein</fullName>
    </recommendedName>
</protein>